<feature type="domain" description="PRD" evidence="2">
    <location>
        <begin position="69"/>
        <end position="174"/>
    </location>
</feature>
<protein>
    <submittedName>
        <fullName evidence="3">PtsGHI operon antiterminator</fullName>
    </submittedName>
</protein>
<keyword evidence="1" id="KW-0677">Repeat</keyword>
<dbReference type="SUPFAM" id="SSF63520">
    <property type="entry name" value="PTS-regulatory domain, PRD"/>
    <property type="match status" value="2"/>
</dbReference>
<dbReference type="PROSITE" id="PS51372">
    <property type="entry name" value="PRD_2"/>
    <property type="match status" value="2"/>
</dbReference>
<sequence length="279" mass="32255">MPASARVKRVLNNNVVIAIHPVHEEVILIGKGIGFGKKNGEALDVSEVEKTFLLEDKVMQENYKQLLPYVGEEFIGFMDDLLSHIEKRMDSTLNEHIHIALTDHLSFAIKRMKEGLEFNNPFLIEVQSLYPKEHEVALEVVDMIESQLGFKFPIGEVGFIAMHIHSAITDKEISQISRDSELIRQLTHLIEQELAIDLDRQSIDFHRLVQHLRRAIDRVYKGEEVGERTKLDNLLKNEYPVCYNLAWKLIKIMQQKLKQPIDDAEIVYLTIHLQRLQSS</sequence>
<accession>A0A0A2UNJ2</accession>
<dbReference type="STRING" id="1385513.N780_16850"/>
<dbReference type="GO" id="GO:0006355">
    <property type="term" value="P:regulation of DNA-templated transcription"/>
    <property type="evidence" value="ECO:0007669"/>
    <property type="project" value="InterPro"/>
</dbReference>
<reference evidence="3 4" key="1">
    <citation type="submission" date="2013-08" db="EMBL/GenBank/DDBJ databases">
        <title>Genome of Pontibacillus chungwhensis.</title>
        <authorList>
            <person name="Wang Q."/>
            <person name="Wang G."/>
        </authorList>
    </citation>
    <scope>NUCLEOTIDE SEQUENCE [LARGE SCALE GENOMIC DNA]</scope>
    <source>
        <strain evidence="3 4">BH030062</strain>
    </source>
</reference>
<dbReference type="OrthoDB" id="9813552at2"/>
<dbReference type="PANTHER" id="PTHR30185:SF16">
    <property type="entry name" value="PROTEIN GLCT"/>
    <property type="match status" value="1"/>
</dbReference>
<evidence type="ECO:0000259" key="2">
    <source>
        <dbReference type="PROSITE" id="PS51372"/>
    </source>
</evidence>
<dbReference type="eggNOG" id="COG3711">
    <property type="taxonomic scope" value="Bacteria"/>
</dbReference>
<evidence type="ECO:0000313" key="4">
    <source>
        <dbReference type="Proteomes" id="UP000030153"/>
    </source>
</evidence>
<dbReference type="SMART" id="SM01061">
    <property type="entry name" value="CAT_RBD"/>
    <property type="match status" value="1"/>
</dbReference>
<evidence type="ECO:0000256" key="1">
    <source>
        <dbReference type="ARBA" id="ARBA00022737"/>
    </source>
</evidence>
<dbReference type="InterPro" id="IPR004341">
    <property type="entry name" value="CAT_RNA-bd_dom"/>
</dbReference>
<dbReference type="SUPFAM" id="SSF50151">
    <property type="entry name" value="SacY-like RNA-binding domain"/>
    <property type="match status" value="1"/>
</dbReference>
<dbReference type="InterPro" id="IPR036634">
    <property type="entry name" value="PRD_sf"/>
</dbReference>
<proteinExistence type="predicted"/>
<dbReference type="Gene3D" id="1.20.890.100">
    <property type="match status" value="1"/>
</dbReference>
<gene>
    <name evidence="3" type="ORF">N780_16850</name>
</gene>
<dbReference type="Gene3D" id="2.30.24.10">
    <property type="entry name" value="CAT RNA-binding domain"/>
    <property type="match status" value="1"/>
</dbReference>
<dbReference type="InterPro" id="IPR050661">
    <property type="entry name" value="BglG_antiterminators"/>
</dbReference>
<dbReference type="InterPro" id="IPR036650">
    <property type="entry name" value="CAT_RNA-bd_dom_sf"/>
</dbReference>
<dbReference type="AlphaFoldDB" id="A0A0A2UNJ2"/>
<feature type="domain" description="PRD" evidence="2">
    <location>
        <begin position="175"/>
        <end position="279"/>
    </location>
</feature>
<dbReference type="RefSeq" id="WP_036787417.1">
    <property type="nucleotide sequence ID" value="NZ_AVBG01000021.1"/>
</dbReference>
<evidence type="ECO:0000313" key="3">
    <source>
        <dbReference type="EMBL" id="KGP89827.1"/>
    </source>
</evidence>
<dbReference type="PANTHER" id="PTHR30185">
    <property type="entry name" value="CRYPTIC BETA-GLUCOSIDE BGL OPERON ANTITERMINATOR"/>
    <property type="match status" value="1"/>
</dbReference>
<dbReference type="InterPro" id="IPR011608">
    <property type="entry name" value="PRD"/>
</dbReference>
<organism evidence="3 4">
    <name type="scientific">Pontibacillus chungwhensis BH030062</name>
    <dbReference type="NCBI Taxonomy" id="1385513"/>
    <lineage>
        <taxon>Bacteria</taxon>
        <taxon>Bacillati</taxon>
        <taxon>Bacillota</taxon>
        <taxon>Bacilli</taxon>
        <taxon>Bacillales</taxon>
        <taxon>Bacillaceae</taxon>
        <taxon>Pontibacillus</taxon>
    </lineage>
</organism>
<dbReference type="Pfam" id="PF03123">
    <property type="entry name" value="CAT_RBD"/>
    <property type="match status" value="1"/>
</dbReference>
<name>A0A0A2UNJ2_9BACI</name>
<dbReference type="NCBIfam" id="NF047357">
    <property type="entry name" value="antiterm_GlcT"/>
    <property type="match status" value="1"/>
</dbReference>
<dbReference type="GO" id="GO:0003723">
    <property type="term" value="F:RNA binding"/>
    <property type="evidence" value="ECO:0007669"/>
    <property type="project" value="InterPro"/>
</dbReference>
<dbReference type="Gene3D" id="1.20.58.1950">
    <property type="match status" value="1"/>
</dbReference>
<dbReference type="Proteomes" id="UP000030153">
    <property type="component" value="Unassembled WGS sequence"/>
</dbReference>
<dbReference type="EMBL" id="AVBG01000021">
    <property type="protein sequence ID" value="KGP89827.1"/>
    <property type="molecule type" value="Genomic_DNA"/>
</dbReference>
<keyword evidence="4" id="KW-1185">Reference proteome</keyword>
<dbReference type="Pfam" id="PF00874">
    <property type="entry name" value="PRD"/>
    <property type="match status" value="2"/>
</dbReference>
<comment type="caution">
    <text evidence="3">The sequence shown here is derived from an EMBL/GenBank/DDBJ whole genome shotgun (WGS) entry which is preliminary data.</text>
</comment>
<dbReference type="Gene3D" id="1.10.1790.10">
    <property type="entry name" value="PRD domain"/>
    <property type="match status" value="1"/>
</dbReference>